<sequence length="294" mass="30635">MPVAVPGAVSRAASLVRRRVPTCVLGHAGPPSLGDGHAVDRYVPIASLTKVVTGTALTRMAAAGVLGLDDPVERWLPAAPATGITLLDLARHTSGLPRLPPGPLPDRDPYAAFDLPALHALLPRLDTLAVGPPGSGEEYSNFGYAILGAALTAAAGTTYEELATAYVLRPLDIAEMTAHPAPERCLQAPGLFGGSRRPWTMDGAILPAGGLWATPRAVADLVVRLLVERRLGDPAPSWIRTGSVVWHNGATLLASLFAGAGDDGSWVVVHRLNAEPEETDRLGVTLLGQGRRPG</sequence>
<evidence type="ECO:0000313" key="3">
    <source>
        <dbReference type="Proteomes" id="UP001243364"/>
    </source>
</evidence>
<dbReference type="Pfam" id="PF00144">
    <property type="entry name" value="Beta-lactamase"/>
    <property type="match status" value="1"/>
</dbReference>
<name>A0ABU0Q0P6_STRAH</name>
<organism evidence="2 3">
    <name type="scientific">Streptomyces achromogenes</name>
    <dbReference type="NCBI Taxonomy" id="67255"/>
    <lineage>
        <taxon>Bacteria</taxon>
        <taxon>Bacillati</taxon>
        <taxon>Actinomycetota</taxon>
        <taxon>Actinomycetes</taxon>
        <taxon>Kitasatosporales</taxon>
        <taxon>Streptomycetaceae</taxon>
        <taxon>Streptomyces</taxon>
    </lineage>
</organism>
<dbReference type="PANTHER" id="PTHR46825">
    <property type="entry name" value="D-ALANYL-D-ALANINE-CARBOXYPEPTIDASE/ENDOPEPTIDASE AMPH"/>
    <property type="match status" value="1"/>
</dbReference>
<comment type="caution">
    <text evidence="2">The sequence shown here is derived from an EMBL/GenBank/DDBJ whole genome shotgun (WGS) entry which is preliminary data.</text>
</comment>
<reference evidence="2 3" key="1">
    <citation type="submission" date="2023-07" db="EMBL/GenBank/DDBJ databases">
        <title>Comparative genomics of wheat-associated soil bacteria to identify genetic determinants of phenazine resistance.</title>
        <authorList>
            <person name="Mouncey N."/>
        </authorList>
    </citation>
    <scope>NUCLEOTIDE SEQUENCE [LARGE SCALE GENOMIC DNA]</scope>
    <source>
        <strain evidence="2 3">W4I19-2</strain>
    </source>
</reference>
<dbReference type="Gene3D" id="3.40.710.10">
    <property type="entry name" value="DD-peptidase/beta-lactamase superfamily"/>
    <property type="match status" value="1"/>
</dbReference>
<gene>
    <name evidence="2" type="ORF">QFZ56_002468</name>
</gene>
<feature type="domain" description="Beta-lactamase-related" evidence="1">
    <location>
        <begin position="43"/>
        <end position="240"/>
    </location>
</feature>
<dbReference type="InterPro" id="IPR050491">
    <property type="entry name" value="AmpC-like"/>
</dbReference>
<keyword evidence="3" id="KW-1185">Reference proteome</keyword>
<protein>
    <submittedName>
        <fullName evidence="2">CubicO group peptidase (Beta-lactamase class C family)</fullName>
    </submittedName>
</protein>
<evidence type="ECO:0000313" key="2">
    <source>
        <dbReference type="EMBL" id="MDQ0683505.1"/>
    </source>
</evidence>
<dbReference type="PANTHER" id="PTHR46825:SF8">
    <property type="entry name" value="BETA-LACTAMASE-RELATED"/>
    <property type="match status" value="1"/>
</dbReference>
<dbReference type="InterPro" id="IPR012338">
    <property type="entry name" value="Beta-lactam/transpept-like"/>
</dbReference>
<dbReference type="SUPFAM" id="SSF56601">
    <property type="entry name" value="beta-lactamase/transpeptidase-like"/>
    <property type="match status" value="1"/>
</dbReference>
<evidence type="ECO:0000259" key="1">
    <source>
        <dbReference type="Pfam" id="PF00144"/>
    </source>
</evidence>
<accession>A0ABU0Q0P6</accession>
<dbReference type="Proteomes" id="UP001243364">
    <property type="component" value="Unassembled WGS sequence"/>
</dbReference>
<dbReference type="RefSeq" id="WP_307042432.1">
    <property type="nucleotide sequence ID" value="NZ_JAUSYA010000001.1"/>
</dbReference>
<proteinExistence type="predicted"/>
<dbReference type="EMBL" id="JAUSYA010000001">
    <property type="protein sequence ID" value="MDQ0683505.1"/>
    <property type="molecule type" value="Genomic_DNA"/>
</dbReference>
<dbReference type="InterPro" id="IPR001466">
    <property type="entry name" value="Beta-lactam-related"/>
</dbReference>